<accession>A0A4Q7P235</accession>
<dbReference type="EMBL" id="SGXE01000002">
    <property type="protein sequence ID" value="RZS93943.1"/>
    <property type="molecule type" value="Genomic_DNA"/>
</dbReference>
<name>A0A4Q7P235_9FLAO</name>
<evidence type="ECO:0000256" key="2">
    <source>
        <dbReference type="ARBA" id="ARBA00022723"/>
    </source>
</evidence>
<dbReference type="GO" id="GO:0046872">
    <property type="term" value="F:metal ion binding"/>
    <property type="evidence" value="ECO:0007669"/>
    <property type="project" value="UniProtKB-KW"/>
</dbReference>
<dbReference type="InterPro" id="IPR051458">
    <property type="entry name" value="Cyt/Met_Dipeptidase"/>
</dbReference>
<dbReference type="Gene3D" id="3.40.630.10">
    <property type="entry name" value="Zn peptidases"/>
    <property type="match status" value="1"/>
</dbReference>
<dbReference type="GO" id="GO:0008233">
    <property type="term" value="F:peptidase activity"/>
    <property type="evidence" value="ECO:0007669"/>
    <property type="project" value="UniProtKB-KW"/>
</dbReference>
<evidence type="ECO:0000256" key="1">
    <source>
        <dbReference type="ARBA" id="ARBA00022670"/>
    </source>
</evidence>
<reference evidence="5 6" key="1">
    <citation type="submission" date="2019-02" db="EMBL/GenBank/DDBJ databases">
        <title>Genomic Encyclopedia of Type Strains, Phase IV (KMG-IV): sequencing the most valuable type-strain genomes for metagenomic binning, comparative biology and taxonomic classification.</title>
        <authorList>
            <person name="Goeker M."/>
        </authorList>
    </citation>
    <scope>NUCLEOTIDE SEQUENCE [LARGE SCALE GENOMIC DNA]</scope>
    <source>
        <strain evidence="5 6">DSM 17196</strain>
    </source>
</reference>
<dbReference type="AlphaFoldDB" id="A0A4Q7P235"/>
<dbReference type="Proteomes" id="UP000292262">
    <property type="component" value="Unassembled WGS sequence"/>
</dbReference>
<dbReference type="PANTHER" id="PTHR43270:SF8">
    <property type="entry name" value="DI- AND TRIPEPTIDASE DUG2-RELATED"/>
    <property type="match status" value="1"/>
</dbReference>
<dbReference type="PANTHER" id="PTHR43270">
    <property type="entry name" value="BETA-ALA-HIS DIPEPTIDASE"/>
    <property type="match status" value="1"/>
</dbReference>
<dbReference type="GO" id="GO:0006508">
    <property type="term" value="P:proteolysis"/>
    <property type="evidence" value="ECO:0007669"/>
    <property type="project" value="UniProtKB-KW"/>
</dbReference>
<keyword evidence="2" id="KW-0479">Metal-binding</keyword>
<evidence type="ECO:0000256" key="3">
    <source>
        <dbReference type="ARBA" id="ARBA00022801"/>
    </source>
</evidence>
<dbReference type="Pfam" id="PF07687">
    <property type="entry name" value="M20_dimer"/>
    <property type="match status" value="1"/>
</dbReference>
<dbReference type="SUPFAM" id="SSF53187">
    <property type="entry name" value="Zn-dependent exopeptidases"/>
    <property type="match status" value="1"/>
</dbReference>
<protein>
    <submittedName>
        <fullName evidence="5">Acetylornithine deacetylase/succinyl-diaminopimelate desuccinylase-like protein</fullName>
    </submittedName>
</protein>
<feature type="domain" description="Peptidase M20 dimerisation" evidence="4">
    <location>
        <begin position="243"/>
        <end position="393"/>
    </location>
</feature>
<evidence type="ECO:0000313" key="6">
    <source>
        <dbReference type="Proteomes" id="UP000292262"/>
    </source>
</evidence>
<dbReference type="Gene3D" id="3.30.70.360">
    <property type="match status" value="1"/>
</dbReference>
<evidence type="ECO:0000313" key="5">
    <source>
        <dbReference type="EMBL" id="RZS93943.1"/>
    </source>
</evidence>
<comment type="caution">
    <text evidence="5">The sequence shown here is derived from an EMBL/GenBank/DDBJ whole genome shotgun (WGS) entry which is preliminary data.</text>
</comment>
<keyword evidence="1" id="KW-0645">Protease</keyword>
<keyword evidence="3" id="KW-0378">Hydrolase</keyword>
<dbReference type="Pfam" id="PF01546">
    <property type="entry name" value="Peptidase_M20"/>
    <property type="match status" value="1"/>
</dbReference>
<evidence type="ECO:0000259" key="4">
    <source>
        <dbReference type="Pfam" id="PF07687"/>
    </source>
</evidence>
<gene>
    <name evidence="5" type="ORF">EV197_2524</name>
</gene>
<dbReference type="InterPro" id="IPR002933">
    <property type="entry name" value="Peptidase_M20"/>
</dbReference>
<proteinExistence type="predicted"/>
<sequence length="513" mass="58004">MGYLHKILQMDKVILLMSLIVLVTHLGAAQNTVDQRIDANFKNTLLLHKALVSLPNLPDNEASMLDNINWVAKEYRQSDFTTTLLPTSTLPILLAEKVIDPKLKTVLFYFHIDGQPINPQSWDQKDPFIPVLKKKNTNDQWQTLDWSALNETIDDEWRIFARAAADDKAPIIMLLEALRVLKLEMKKEPQFNIKIIFDPEEEYGSKALLSTLETYKDRYAADYFIVMDGPMHPTNKPTLTFGCRGIASCSITTYGAKLPQHSGHYGNYVPNPVFHLAKLLASMKDDQGKVLIQEYYKGIGIDQKINLLLKAVPYDATALHTQLGIYSSEEVGQTYQEALQYPSLNVRQIETSWKGKGLKTVIPAYATAHMDVRLVPETEGTEQLAKIKQHIIQQGYYVIDRDPTDEERLTYPKIAKFIAAPRVINAFRTNPEANFGKQIRSQLSNEFEDTPIVIRLMGGTVPIVPLINALDLPTLIVPMVNMDNNQHSPNENIRVGNIRQGIKICLAILNTKL</sequence>
<keyword evidence="6" id="KW-1185">Reference proteome</keyword>
<organism evidence="5 6">
    <name type="scientific">Aquimarina brevivitae</name>
    <dbReference type="NCBI Taxonomy" id="323412"/>
    <lineage>
        <taxon>Bacteria</taxon>
        <taxon>Pseudomonadati</taxon>
        <taxon>Bacteroidota</taxon>
        <taxon>Flavobacteriia</taxon>
        <taxon>Flavobacteriales</taxon>
        <taxon>Flavobacteriaceae</taxon>
        <taxon>Aquimarina</taxon>
    </lineage>
</organism>
<dbReference type="InterPro" id="IPR011650">
    <property type="entry name" value="Peptidase_M20_dimer"/>
</dbReference>